<dbReference type="OrthoDB" id="9832365at2"/>
<sequence>MELESLSSGEKRRLSRIVQAVGVRSPEQPDAREVLAVIAAVDGGRGGELSLLQRSILSRILQDSEPYDLRFFLGSDKRTGLFLAAAVRLERHLKVAAFQAAALLEFHPADVFAIRDGRDPWIEPSE</sequence>
<comment type="caution">
    <text evidence="1">The sequence shown here is derived from an EMBL/GenBank/DDBJ whole genome shotgun (WGS) entry which is preliminary data.</text>
</comment>
<dbReference type="AlphaFoldDB" id="A0A255Z7B5"/>
<name>A0A255Z7B5_9PROT</name>
<organism evidence="1 2">
    <name type="scientific">Niveispirillum lacus</name>
    <dbReference type="NCBI Taxonomy" id="1981099"/>
    <lineage>
        <taxon>Bacteria</taxon>
        <taxon>Pseudomonadati</taxon>
        <taxon>Pseudomonadota</taxon>
        <taxon>Alphaproteobacteria</taxon>
        <taxon>Rhodospirillales</taxon>
        <taxon>Azospirillaceae</taxon>
        <taxon>Niveispirillum</taxon>
    </lineage>
</organism>
<dbReference type="EMBL" id="NOXU01000020">
    <property type="protein sequence ID" value="OYQ36804.1"/>
    <property type="molecule type" value="Genomic_DNA"/>
</dbReference>
<evidence type="ECO:0000313" key="2">
    <source>
        <dbReference type="Proteomes" id="UP000216998"/>
    </source>
</evidence>
<gene>
    <name evidence="1" type="ORF">CHU95_03265</name>
</gene>
<accession>A0A255Z7B5</accession>
<protein>
    <submittedName>
        <fullName evidence="1">Uncharacterized protein</fullName>
    </submittedName>
</protein>
<dbReference type="RefSeq" id="WP_094453699.1">
    <property type="nucleotide sequence ID" value="NZ_NOXU01000020.1"/>
</dbReference>
<dbReference type="Proteomes" id="UP000216998">
    <property type="component" value="Unassembled WGS sequence"/>
</dbReference>
<reference evidence="1 2" key="1">
    <citation type="submission" date="2017-07" db="EMBL/GenBank/DDBJ databases">
        <title>Niveispirillum cyanobacteriorum sp. nov., isolated from cyanobacterial aggregates in a eutrophic lake.</title>
        <authorList>
            <person name="Cai H."/>
        </authorList>
    </citation>
    <scope>NUCLEOTIDE SEQUENCE [LARGE SCALE GENOMIC DNA]</scope>
    <source>
        <strain evidence="2">TH1-14</strain>
    </source>
</reference>
<evidence type="ECO:0000313" key="1">
    <source>
        <dbReference type="EMBL" id="OYQ36804.1"/>
    </source>
</evidence>
<keyword evidence="2" id="KW-1185">Reference proteome</keyword>
<proteinExistence type="predicted"/>